<organism evidence="2 3">
    <name type="scientific">Saguinus oedipus</name>
    <name type="common">Cotton-top tamarin</name>
    <name type="synonym">Oedipomidas oedipus</name>
    <dbReference type="NCBI Taxonomy" id="9490"/>
    <lineage>
        <taxon>Eukaryota</taxon>
        <taxon>Metazoa</taxon>
        <taxon>Chordata</taxon>
        <taxon>Craniata</taxon>
        <taxon>Vertebrata</taxon>
        <taxon>Euteleostomi</taxon>
        <taxon>Mammalia</taxon>
        <taxon>Eutheria</taxon>
        <taxon>Euarchontoglires</taxon>
        <taxon>Primates</taxon>
        <taxon>Haplorrhini</taxon>
        <taxon>Platyrrhini</taxon>
        <taxon>Cebidae</taxon>
        <taxon>Callitrichinae</taxon>
        <taxon>Saguinus</taxon>
    </lineage>
</organism>
<evidence type="ECO:0000313" key="3">
    <source>
        <dbReference type="Proteomes" id="UP001266305"/>
    </source>
</evidence>
<dbReference type="Proteomes" id="UP001266305">
    <property type="component" value="Unassembled WGS sequence"/>
</dbReference>
<evidence type="ECO:0000313" key="2">
    <source>
        <dbReference type="EMBL" id="KAK2110010.1"/>
    </source>
</evidence>
<reference evidence="2 3" key="1">
    <citation type="submission" date="2023-05" db="EMBL/GenBank/DDBJ databases">
        <title>B98-5 Cell Line De Novo Hybrid Assembly: An Optical Mapping Approach.</title>
        <authorList>
            <person name="Kananen K."/>
            <person name="Auerbach J.A."/>
            <person name="Kautto E."/>
            <person name="Blachly J.S."/>
        </authorList>
    </citation>
    <scope>NUCLEOTIDE SEQUENCE [LARGE SCALE GENOMIC DNA]</scope>
    <source>
        <strain evidence="2">B95-8</strain>
        <tissue evidence="2">Cell line</tissue>
    </source>
</reference>
<proteinExistence type="predicted"/>
<name>A0ABQ9VLP2_SAGOE</name>
<evidence type="ECO:0000256" key="1">
    <source>
        <dbReference type="SAM" id="MobiDB-lite"/>
    </source>
</evidence>
<protein>
    <submittedName>
        <fullName evidence="2">Lethal(3)malignant brain tumor-like protein 1</fullName>
    </submittedName>
</protein>
<feature type="compositionally biased region" description="Basic and acidic residues" evidence="1">
    <location>
        <begin position="142"/>
        <end position="154"/>
    </location>
</feature>
<feature type="compositionally biased region" description="Low complexity" evidence="1">
    <location>
        <begin position="189"/>
        <end position="202"/>
    </location>
</feature>
<keyword evidence="3" id="KW-1185">Reference proteome</keyword>
<comment type="caution">
    <text evidence="2">The sequence shown here is derived from an EMBL/GenBank/DDBJ whole genome shotgun (WGS) entry which is preliminary data.</text>
</comment>
<feature type="compositionally biased region" description="Basic and acidic residues" evidence="1">
    <location>
        <begin position="162"/>
        <end position="171"/>
    </location>
</feature>
<sequence>MEGHAEMEMLRTLKGPSTGEVSVHLVARDSPGSGPHLPTTAFIIPASSATLSLPSSALDVSCFPREPIHVGLPEQVAGSEPIPATVLPQLSAGPASSSASTVRLLEWTEAVAPPTRSGLRFRISEYKPLNMAAVEQPPNPELRPEGVTEYKDGEAPAGDGEEGPRQPEDHPQNPPEEPSQETPEDDSTCQCQACGPQQAAGPDLGSSNDGCPQLFQER</sequence>
<accession>A0ABQ9VLP2</accession>
<feature type="compositionally biased region" description="Acidic residues" evidence="1">
    <location>
        <begin position="178"/>
        <end position="187"/>
    </location>
</feature>
<dbReference type="EMBL" id="JASSZA010000005">
    <property type="protein sequence ID" value="KAK2110010.1"/>
    <property type="molecule type" value="Genomic_DNA"/>
</dbReference>
<feature type="region of interest" description="Disordered" evidence="1">
    <location>
        <begin position="132"/>
        <end position="218"/>
    </location>
</feature>
<gene>
    <name evidence="2" type="primary">L3MBTL1</name>
    <name evidence="2" type="ORF">P7K49_009756</name>
</gene>